<protein>
    <submittedName>
        <fullName evidence="2">Uncharacterized protein</fullName>
    </submittedName>
</protein>
<reference evidence="2 3" key="1">
    <citation type="submission" date="2013-07" db="EMBL/GenBank/DDBJ databases">
        <authorList>
            <person name="Weinstock G."/>
            <person name="Sodergren E."/>
            <person name="Wylie T."/>
            <person name="Fulton L."/>
            <person name="Fulton R."/>
            <person name="Fronick C."/>
            <person name="O'Laughlin M."/>
            <person name="Godfrey J."/>
            <person name="Miner T."/>
            <person name="Herter B."/>
            <person name="Appelbaum E."/>
            <person name="Cordes M."/>
            <person name="Lek S."/>
            <person name="Wollam A."/>
            <person name="Pepin K.H."/>
            <person name="Palsikar V.B."/>
            <person name="Mitreva M."/>
            <person name="Wilson R.K."/>
        </authorList>
    </citation>
    <scope>NUCLEOTIDE SEQUENCE [LARGE SCALE GENOMIC DNA]</scope>
    <source>
        <strain evidence="2 3">ATCC 27760</strain>
    </source>
</reference>
<name>U2KCU3_9FIRM</name>
<dbReference type="HOGENOM" id="CLU_2809838_0_0_9"/>
<gene>
    <name evidence="2" type="ORF">RUMCAL_02880</name>
</gene>
<sequence length="67" mass="7916">MCRRLHIFFMIYDLLYHFFGVFASVLSVFSAKSPRVFLFAFGKNGEKTKMRKKSSGRILTKPQKMLY</sequence>
<dbReference type="STRING" id="411473.RUMCAL_02880"/>
<keyword evidence="3" id="KW-1185">Reference proteome</keyword>
<organism evidence="2 3">
    <name type="scientific">Ruminococcus callidus ATCC 27760</name>
    <dbReference type="NCBI Taxonomy" id="411473"/>
    <lineage>
        <taxon>Bacteria</taxon>
        <taxon>Bacillati</taxon>
        <taxon>Bacillota</taxon>
        <taxon>Clostridia</taxon>
        <taxon>Eubacteriales</taxon>
        <taxon>Oscillospiraceae</taxon>
        <taxon>Ruminococcus</taxon>
    </lineage>
</organism>
<feature type="transmembrane region" description="Helical" evidence="1">
    <location>
        <begin position="7"/>
        <end position="29"/>
    </location>
</feature>
<comment type="caution">
    <text evidence="2">The sequence shown here is derived from an EMBL/GenBank/DDBJ whole genome shotgun (WGS) entry which is preliminary data.</text>
</comment>
<evidence type="ECO:0000313" key="3">
    <source>
        <dbReference type="Proteomes" id="UP000016662"/>
    </source>
</evidence>
<dbReference type="Proteomes" id="UP000016662">
    <property type="component" value="Unassembled WGS sequence"/>
</dbReference>
<dbReference type="EMBL" id="AWVF01000368">
    <property type="protein sequence ID" value="ERJ89945.1"/>
    <property type="molecule type" value="Genomic_DNA"/>
</dbReference>
<evidence type="ECO:0000256" key="1">
    <source>
        <dbReference type="SAM" id="Phobius"/>
    </source>
</evidence>
<dbReference type="AlphaFoldDB" id="U2KCU3"/>
<keyword evidence="1" id="KW-0472">Membrane</keyword>
<evidence type="ECO:0000313" key="2">
    <source>
        <dbReference type="EMBL" id="ERJ89945.1"/>
    </source>
</evidence>
<keyword evidence="1" id="KW-0812">Transmembrane</keyword>
<keyword evidence="1" id="KW-1133">Transmembrane helix</keyword>
<accession>U2KCU3</accession>
<proteinExistence type="predicted"/>